<protein>
    <submittedName>
        <fullName evidence="3">F-box/LRR-repeat protein 7</fullName>
    </submittedName>
</protein>
<reference evidence="3 4" key="1">
    <citation type="journal article" date="2018" name="Mol. Biol. Evol.">
        <title>Analysis of the draft genome of the red seaweed Gracilariopsis chorda provides insights into genome size evolution in Rhodophyta.</title>
        <authorList>
            <person name="Lee J."/>
            <person name="Yang E.C."/>
            <person name="Graf L."/>
            <person name="Yang J.H."/>
            <person name="Qiu H."/>
            <person name="Zel Zion U."/>
            <person name="Chan C.X."/>
            <person name="Stephens T.G."/>
            <person name="Weber A.P.M."/>
            <person name="Boo G.H."/>
            <person name="Boo S.M."/>
            <person name="Kim K.M."/>
            <person name="Shin Y."/>
            <person name="Jung M."/>
            <person name="Lee S.J."/>
            <person name="Yim H.S."/>
            <person name="Lee J.H."/>
            <person name="Bhattacharya D."/>
            <person name="Yoon H.S."/>
        </authorList>
    </citation>
    <scope>NUCLEOTIDE SEQUENCE [LARGE SCALE GENOMIC DNA]</scope>
    <source>
        <strain evidence="3 4">SKKU-2015</strain>
        <tissue evidence="3">Whole body</tissue>
    </source>
</reference>
<dbReference type="STRING" id="448386.A0A2V3IZ73"/>
<proteinExistence type="predicted"/>
<dbReference type="InterPro" id="IPR032675">
    <property type="entry name" value="LRR_dom_sf"/>
</dbReference>
<dbReference type="PROSITE" id="PS50181">
    <property type="entry name" value="FBOX"/>
    <property type="match status" value="1"/>
</dbReference>
<sequence>MAHTLANDKGITLRDAEDVHISIIDPDQEEEILRKREQLLRSRADLGILQHFTDTPAAQRKRNRSSWLAEPASRRQRTGLHTKAAVRSKKPNPMDMLTDDLMIQIFKHLPRLPHLLRIRQVCRRWRDLSCSPRLWTTLSFEGQEHVTSANLQTLCKNTPSLKKLRRLSLARVHGVSDAAVKAIPRTECAATLQSVDLSWCSGATDKSVVEFSRCPGLRELRLSHCRNVTRRSVRILAVRCPRLEVLDMNCISGVRDSLLEVIGQNCPYLRVLNIANARYITDEGITSIANGCPRLEVLDLSWCSRITDWSVSKIANRMPKLRDVGLSETRVSDVGIAELTRCCSKLGVLHLARCMNITNHSVDSIIRHCKTRLTSLNLASCQHVTDDYVEKLITTCQSLSCLDVSKLPCRTISDMLERFTSGRNIQVYF</sequence>
<dbReference type="OrthoDB" id="4193at2759"/>
<dbReference type="SMART" id="SM00256">
    <property type="entry name" value="FBOX"/>
    <property type="match status" value="1"/>
</dbReference>
<dbReference type="PANTHER" id="PTHR13318">
    <property type="entry name" value="PARTNER OF PAIRED, ISOFORM B-RELATED"/>
    <property type="match status" value="1"/>
</dbReference>
<keyword evidence="4" id="KW-1185">Reference proteome</keyword>
<dbReference type="Pfam" id="PF12937">
    <property type="entry name" value="F-box-like"/>
    <property type="match status" value="1"/>
</dbReference>
<gene>
    <name evidence="3" type="ORF">BWQ96_02833</name>
</gene>
<accession>A0A2V3IZ73</accession>
<evidence type="ECO:0000313" key="3">
    <source>
        <dbReference type="EMBL" id="PXF47353.1"/>
    </source>
</evidence>
<dbReference type="Pfam" id="PF25372">
    <property type="entry name" value="DUF7885"/>
    <property type="match status" value="1"/>
</dbReference>
<dbReference type="InterPro" id="IPR057207">
    <property type="entry name" value="FBXL15_LRR"/>
</dbReference>
<organism evidence="3 4">
    <name type="scientific">Gracilariopsis chorda</name>
    <dbReference type="NCBI Taxonomy" id="448386"/>
    <lineage>
        <taxon>Eukaryota</taxon>
        <taxon>Rhodophyta</taxon>
        <taxon>Florideophyceae</taxon>
        <taxon>Rhodymeniophycidae</taxon>
        <taxon>Gracilariales</taxon>
        <taxon>Gracilariaceae</taxon>
        <taxon>Gracilariopsis</taxon>
    </lineage>
</organism>
<feature type="domain" description="F-box" evidence="2">
    <location>
        <begin position="91"/>
        <end position="138"/>
    </location>
</feature>
<evidence type="ECO:0000256" key="1">
    <source>
        <dbReference type="SAM" id="MobiDB-lite"/>
    </source>
</evidence>
<evidence type="ECO:0000259" key="2">
    <source>
        <dbReference type="PROSITE" id="PS50181"/>
    </source>
</evidence>
<dbReference type="InterPro" id="IPR001611">
    <property type="entry name" value="Leu-rich_rpt"/>
</dbReference>
<dbReference type="Pfam" id="PF13516">
    <property type="entry name" value="LRR_6"/>
    <property type="match status" value="1"/>
</dbReference>
<comment type="caution">
    <text evidence="3">The sequence shown here is derived from an EMBL/GenBank/DDBJ whole genome shotgun (WGS) entry which is preliminary data.</text>
</comment>
<feature type="region of interest" description="Disordered" evidence="1">
    <location>
        <begin position="60"/>
        <end position="81"/>
    </location>
</feature>
<dbReference type="EMBL" id="NBIV01000025">
    <property type="protein sequence ID" value="PXF47353.1"/>
    <property type="molecule type" value="Genomic_DNA"/>
</dbReference>
<dbReference type="SMART" id="SM00367">
    <property type="entry name" value="LRR_CC"/>
    <property type="match status" value="9"/>
</dbReference>
<evidence type="ECO:0000313" key="4">
    <source>
        <dbReference type="Proteomes" id="UP000247409"/>
    </source>
</evidence>
<dbReference type="Gene3D" id="3.80.10.10">
    <property type="entry name" value="Ribonuclease Inhibitor"/>
    <property type="match status" value="2"/>
</dbReference>
<dbReference type="AlphaFoldDB" id="A0A2V3IZ73"/>
<dbReference type="Proteomes" id="UP000247409">
    <property type="component" value="Unassembled WGS sequence"/>
</dbReference>
<dbReference type="SUPFAM" id="SSF52047">
    <property type="entry name" value="RNI-like"/>
    <property type="match status" value="1"/>
</dbReference>
<dbReference type="GO" id="GO:0031146">
    <property type="term" value="P:SCF-dependent proteasomal ubiquitin-dependent protein catabolic process"/>
    <property type="evidence" value="ECO:0007669"/>
    <property type="project" value="TreeGrafter"/>
</dbReference>
<dbReference type="InterPro" id="IPR001810">
    <property type="entry name" value="F-box_dom"/>
</dbReference>
<dbReference type="GO" id="GO:0019005">
    <property type="term" value="C:SCF ubiquitin ligase complex"/>
    <property type="evidence" value="ECO:0007669"/>
    <property type="project" value="TreeGrafter"/>
</dbReference>
<dbReference type="InterPro" id="IPR006553">
    <property type="entry name" value="Leu-rich_rpt_Cys-con_subtyp"/>
</dbReference>
<name>A0A2V3IZ73_9FLOR</name>